<gene>
    <name evidence="1" type="ORF">HXX08_06005</name>
    <name evidence="2" type="ORF">OZ401_000548</name>
</gene>
<dbReference type="Pfam" id="PF10946">
    <property type="entry name" value="DUF2625"/>
    <property type="match status" value="1"/>
</dbReference>
<dbReference type="AlphaFoldDB" id="A0A8T7M2N2"/>
<dbReference type="Proteomes" id="UP001431572">
    <property type="component" value="Chromosome 1"/>
</dbReference>
<organism evidence="1 3">
    <name type="scientific">Candidatus Chlorohelix allophototropha</name>
    <dbReference type="NCBI Taxonomy" id="3003348"/>
    <lineage>
        <taxon>Bacteria</taxon>
        <taxon>Bacillati</taxon>
        <taxon>Chloroflexota</taxon>
        <taxon>Chloroflexia</taxon>
        <taxon>Candidatus Chloroheliales</taxon>
        <taxon>Candidatus Chloroheliaceae</taxon>
        <taxon>Candidatus Chlorohelix</taxon>
    </lineage>
</organism>
<proteinExistence type="predicted"/>
<evidence type="ECO:0000313" key="2">
    <source>
        <dbReference type="EMBL" id="WJW67288.1"/>
    </source>
</evidence>
<reference evidence="1 3" key="1">
    <citation type="submission" date="2020-06" db="EMBL/GenBank/DDBJ databases">
        <title>Anoxygenic phototrophic Chloroflexota member uses a Type I reaction center.</title>
        <authorList>
            <person name="Tsuji J.M."/>
            <person name="Shaw N.A."/>
            <person name="Nagashima S."/>
            <person name="Venkiteswaran J."/>
            <person name="Schiff S.L."/>
            <person name="Hanada S."/>
            <person name="Tank M."/>
            <person name="Neufeld J.D."/>
        </authorList>
    </citation>
    <scope>NUCLEOTIDE SEQUENCE [LARGE SCALE GENOMIC DNA]</scope>
    <source>
        <strain evidence="1">L227-S17</strain>
    </source>
</reference>
<protein>
    <submittedName>
        <fullName evidence="2">DUF2625 domain-containing protein</fullName>
    </submittedName>
    <submittedName>
        <fullName evidence="1">DUF2625 family protein</fullName>
    </submittedName>
</protein>
<dbReference type="InterPro" id="IPR021239">
    <property type="entry name" value="DUF2625"/>
</dbReference>
<dbReference type="RefSeq" id="WP_341469187.1">
    <property type="nucleotide sequence ID" value="NZ_CP128399.1"/>
</dbReference>
<dbReference type="Proteomes" id="UP000521676">
    <property type="component" value="Unassembled WGS sequence"/>
</dbReference>
<dbReference type="EMBL" id="CP128399">
    <property type="protein sequence ID" value="WJW67288.1"/>
    <property type="molecule type" value="Genomic_DNA"/>
</dbReference>
<evidence type="ECO:0000313" key="4">
    <source>
        <dbReference type="Proteomes" id="UP001431572"/>
    </source>
</evidence>
<accession>A0A8T7M2N2</accession>
<keyword evidence="4" id="KW-1185">Reference proteome</keyword>
<evidence type="ECO:0000313" key="1">
    <source>
        <dbReference type="EMBL" id="NWJ45416.1"/>
    </source>
</evidence>
<name>A0A8T7M2N2_9CHLR</name>
<evidence type="ECO:0000313" key="3">
    <source>
        <dbReference type="Proteomes" id="UP000521676"/>
    </source>
</evidence>
<reference evidence="2" key="2">
    <citation type="journal article" date="2024" name="Nature">
        <title>Anoxygenic phototroph of the Chloroflexota uses a type I reaction centre.</title>
        <authorList>
            <person name="Tsuji J.M."/>
            <person name="Shaw N.A."/>
            <person name="Nagashima S."/>
            <person name="Venkiteswaran J.J."/>
            <person name="Schiff S.L."/>
            <person name="Watanabe T."/>
            <person name="Fukui M."/>
            <person name="Hanada S."/>
            <person name="Tank M."/>
            <person name="Neufeld J.D."/>
        </authorList>
    </citation>
    <scope>NUCLEOTIDE SEQUENCE</scope>
    <source>
        <strain evidence="2">L227-S17</strain>
    </source>
</reference>
<sequence>MKNRTLTELIDSTDSAWSLIHTWLAHAKNNYQILPGTETAKAHTLLKLQVTTRSPMGAIAFHCGGILFDYGWLRFLGSGNSNISGNLLSWNKYLDMGVEPQLKDALIIAYDVIGGFFAINGGAFKGTQGNIFYLAPDTLEWEDMEKTYSDFLYWAIVGDLALFYQNARWHSWEEEVLKLKGEEGFSIYPPLWAKGEAVEARSRKVVPISSLWKLHMEF</sequence>
<dbReference type="EMBL" id="JACATZ010000001">
    <property type="protein sequence ID" value="NWJ45416.1"/>
    <property type="molecule type" value="Genomic_DNA"/>
</dbReference>